<evidence type="ECO:0000313" key="4">
    <source>
        <dbReference type="Proteomes" id="UP001314681"/>
    </source>
</evidence>
<gene>
    <name evidence="3" type="ORF">KTH90_07605</name>
</gene>
<dbReference type="SUPFAM" id="SSF55347">
    <property type="entry name" value="Glyceraldehyde-3-phosphate dehydrogenase-like, C-terminal domain"/>
    <property type="match status" value="1"/>
</dbReference>
<evidence type="ECO:0000313" key="3">
    <source>
        <dbReference type="EMBL" id="MBU9725878.1"/>
    </source>
</evidence>
<dbReference type="RefSeq" id="WP_158350091.1">
    <property type="nucleotide sequence ID" value="NZ_JAHQCX010000004.1"/>
</dbReference>
<dbReference type="InterPro" id="IPR052515">
    <property type="entry name" value="Gfo/Idh/MocA_Oxidoreductase"/>
</dbReference>
<dbReference type="InterPro" id="IPR055170">
    <property type="entry name" value="GFO_IDH_MocA-like_dom"/>
</dbReference>
<feature type="domain" description="Gfo/Idh/MocA-like oxidoreductase N-terminal" evidence="1">
    <location>
        <begin position="9"/>
        <end position="123"/>
    </location>
</feature>
<organism evidence="3 4">
    <name type="scientific">Diplocloster modestus</name>
    <dbReference type="NCBI Taxonomy" id="2850322"/>
    <lineage>
        <taxon>Bacteria</taxon>
        <taxon>Bacillati</taxon>
        <taxon>Bacillota</taxon>
        <taxon>Clostridia</taxon>
        <taxon>Lachnospirales</taxon>
        <taxon>Lachnospiraceae</taxon>
        <taxon>Diplocloster</taxon>
    </lineage>
</organism>
<dbReference type="InterPro" id="IPR036291">
    <property type="entry name" value="NAD(P)-bd_dom_sf"/>
</dbReference>
<dbReference type="Pfam" id="PF01408">
    <property type="entry name" value="GFO_IDH_MocA"/>
    <property type="match status" value="1"/>
</dbReference>
<name>A0ABS6K5V5_9FIRM</name>
<protein>
    <submittedName>
        <fullName evidence="3">Gfo/Idh/MocA family oxidoreductase</fullName>
    </submittedName>
</protein>
<dbReference type="PANTHER" id="PTHR43249">
    <property type="entry name" value="UDP-N-ACETYL-2-AMINO-2-DEOXY-D-GLUCURONATE OXIDASE"/>
    <property type="match status" value="1"/>
</dbReference>
<dbReference type="Gene3D" id="3.40.50.720">
    <property type="entry name" value="NAD(P)-binding Rossmann-like Domain"/>
    <property type="match status" value="1"/>
</dbReference>
<dbReference type="Gene3D" id="3.30.360.10">
    <property type="entry name" value="Dihydrodipicolinate Reductase, domain 2"/>
    <property type="match status" value="1"/>
</dbReference>
<dbReference type="Proteomes" id="UP001314681">
    <property type="component" value="Unassembled WGS sequence"/>
</dbReference>
<dbReference type="PANTHER" id="PTHR43249:SF1">
    <property type="entry name" value="D-GLUCOSIDE 3-DEHYDROGENASE"/>
    <property type="match status" value="1"/>
</dbReference>
<reference evidence="3 4" key="1">
    <citation type="submission" date="2021-06" db="EMBL/GenBank/DDBJ databases">
        <title>Description of novel taxa of the family Lachnospiraceae.</title>
        <authorList>
            <person name="Chaplin A.V."/>
            <person name="Sokolova S.R."/>
            <person name="Pikina A.P."/>
            <person name="Korzhanova M."/>
            <person name="Belova V."/>
            <person name="Korostin D."/>
            <person name="Efimov B.A."/>
        </authorList>
    </citation>
    <scope>NUCLEOTIDE SEQUENCE [LARGE SCALE GENOMIC DNA]</scope>
    <source>
        <strain evidence="3 4">ASD4241</strain>
    </source>
</reference>
<proteinExistence type="predicted"/>
<keyword evidence="4" id="KW-1185">Reference proteome</keyword>
<dbReference type="EMBL" id="JAHQCX010000004">
    <property type="protein sequence ID" value="MBU9725878.1"/>
    <property type="molecule type" value="Genomic_DNA"/>
</dbReference>
<accession>A0ABS6K5V5</accession>
<evidence type="ECO:0000259" key="1">
    <source>
        <dbReference type="Pfam" id="PF01408"/>
    </source>
</evidence>
<evidence type="ECO:0000259" key="2">
    <source>
        <dbReference type="Pfam" id="PF22725"/>
    </source>
</evidence>
<dbReference type="SUPFAM" id="SSF51735">
    <property type="entry name" value="NAD(P)-binding Rossmann-fold domains"/>
    <property type="match status" value="1"/>
</dbReference>
<dbReference type="InterPro" id="IPR000683">
    <property type="entry name" value="Gfo/Idh/MocA-like_OxRdtase_N"/>
</dbReference>
<dbReference type="Pfam" id="PF22725">
    <property type="entry name" value="GFO_IDH_MocA_C3"/>
    <property type="match status" value="1"/>
</dbReference>
<feature type="domain" description="GFO/IDH/MocA-like oxidoreductase" evidence="2">
    <location>
        <begin position="146"/>
        <end position="270"/>
    </location>
</feature>
<comment type="caution">
    <text evidence="3">The sequence shown here is derived from an EMBL/GenBank/DDBJ whole genome shotgun (WGS) entry which is preliminary data.</text>
</comment>
<sequence length="385" mass="43731">MTGKNEKKIRMVLVGYGGMGRQYAELMTDGGIEGLTLTGICCRNQEGQQEIQRRYPEIQRYENTDQMFAHAGEFDGILIATPHRTHVALGVRAFQYGLHVLVEKPLGVSTMEARQLINAHRQAPVAENRIRPAFAVMFNLRMLPVWLKAHRMISDGCLGSLTSALWIRNDWYRSPCYHQSSPWRSSWTGEGGGLLINQCQHDLDLWQWLFGMPKSIRADLCYGRFNSFSVDDSVELRFHYAAGFKGNYLASSGESPGVNRLEIWGTKGRLTIENNAVLTFDENELATDEFARSNREIYGKPSHQRRRIPVEETADTYRLMLQNFADHIRYGNVLAVPGEEGLNALELANAAYLSSWFMEEVHLPISDKVYQNALAAQMRLEKPLP</sequence>